<feature type="transmembrane region" description="Helical" evidence="12">
    <location>
        <begin position="69"/>
        <end position="87"/>
    </location>
</feature>
<dbReference type="InterPro" id="IPR036890">
    <property type="entry name" value="HATPase_C_sf"/>
</dbReference>
<organism evidence="14 15">
    <name type="scientific">Paracoccus mangrovi</name>
    <dbReference type="NCBI Taxonomy" id="1715645"/>
    <lineage>
        <taxon>Bacteria</taxon>
        <taxon>Pseudomonadati</taxon>
        <taxon>Pseudomonadota</taxon>
        <taxon>Alphaproteobacteria</taxon>
        <taxon>Rhodobacterales</taxon>
        <taxon>Paracoccaceae</taxon>
        <taxon>Paracoccus</taxon>
    </lineage>
</organism>
<dbReference type="InterPro" id="IPR003661">
    <property type="entry name" value="HisK_dim/P_dom"/>
</dbReference>
<evidence type="ECO:0000256" key="12">
    <source>
        <dbReference type="SAM" id="Phobius"/>
    </source>
</evidence>
<keyword evidence="6" id="KW-0808">Transferase</keyword>
<feature type="transmembrane region" description="Helical" evidence="12">
    <location>
        <begin position="114"/>
        <end position="133"/>
    </location>
</feature>
<evidence type="ECO:0000313" key="15">
    <source>
        <dbReference type="Proteomes" id="UP001595721"/>
    </source>
</evidence>
<feature type="transmembrane region" description="Helical" evidence="12">
    <location>
        <begin position="324"/>
        <end position="357"/>
    </location>
</feature>
<feature type="transmembrane region" description="Helical" evidence="12">
    <location>
        <begin position="242"/>
        <end position="264"/>
    </location>
</feature>
<dbReference type="InterPro" id="IPR036097">
    <property type="entry name" value="HisK_dim/P_sf"/>
</dbReference>
<evidence type="ECO:0000256" key="9">
    <source>
        <dbReference type="ARBA" id="ARBA00022989"/>
    </source>
</evidence>
<dbReference type="EC" id="2.7.13.3" evidence="4"/>
<comment type="similarity">
    <text evidence="3">Belongs to the sodium:solute symporter (SSF) (TC 2.A.21) family.</text>
</comment>
<feature type="transmembrane region" description="Helical" evidence="12">
    <location>
        <begin position="441"/>
        <end position="465"/>
    </location>
</feature>
<dbReference type="Gene3D" id="3.30.565.10">
    <property type="entry name" value="Histidine kinase-like ATPase, C-terminal domain"/>
    <property type="match status" value="1"/>
</dbReference>
<feature type="transmembrane region" description="Helical" evidence="12">
    <location>
        <begin position="40"/>
        <end position="63"/>
    </location>
</feature>
<evidence type="ECO:0000256" key="1">
    <source>
        <dbReference type="ARBA" id="ARBA00000085"/>
    </source>
</evidence>
<evidence type="ECO:0000256" key="11">
    <source>
        <dbReference type="ARBA" id="ARBA00023136"/>
    </source>
</evidence>
<evidence type="ECO:0000256" key="5">
    <source>
        <dbReference type="ARBA" id="ARBA00022553"/>
    </source>
</evidence>
<accession>A0ABV7R2V6</accession>
<comment type="caution">
    <text evidence="14">The sequence shown here is derived from an EMBL/GenBank/DDBJ whole genome shotgun (WGS) entry which is preliminary data.</text>
</comment>
<feature type="transmembrane region" description="Helical" evidence="12">
    <location>
        <begin position="276"/>
        <end position="298"/>
    </location>
</feature>
<sequence length="890" mass="94852">MTPETLGVAAIAYLALMFLVAHAADRAAARGRWRWMDRPVIYTLSLSVYCSAWTFYGAVGYATRSGLEFLTIYLGPGIVFAGAWWGLRRLVRVARMHRVTSIADLISSRFGKSAALAGLVTLIAVLAATPYIALQLQSVSMAVSAFSEPGHPLSANVALWVAVGLAAFAILFGTRNLAADERHHGVVMAIAVEAAVKLAAFVAVGAYVLWGLADGPADVLARIDRMAASPQGEGWIIRPDRWFTLIALSGAAVVILPRMFHVLVVEANDEDRLRHAGWAFPAYLAAMSFLVLPIAVVGHDMLPAGSNPDLYVLDLPLSQGRDTLAAFVFLGGFSSAMSMVVVSAIAVSTMMANHWLAPVWLRLRQVRPMDPAASPEDLGAWMLNARRLAIVAVIGAGWIYHQLSGGTSALASMGIVAFSGMAQVLPAMIAGLLWRGATRRGAIAGVLAGTVIWAVLIFLPSLGLIARPEMPAGIDPFAGAVLLALGVNLALLTVISLMDFPDPVERLQALSFVHAIAPDSSPAETAPVAQSEALLSLAGRIWGTESALDFFRKSAENQGKSDYLPDLTPRFLALFERRLAGTVGAATAAALMSRVVGRGGVTVAELMDVAGEASRARADNLRLETASSELARTARMLRESNEKLTALSTQKDAFLGQISHELRTPMTSIRAFSELLMEPELSAADRSRFAGIIHDEAARLTRLLQELLDLAVLEGGRARPRPAVVNLHDLIGRALTTAGATPAPRDFTIIRNIPAEHLPVITDPDRLLQVLINVITNARKYCDAEFPAIRIDTRRTEAGGTEIDIGDNGSGIQPQNRTLIFEKFSRLNDPSRAGGAGLGLAICQEIMQFLGGSIAYLPGRGGACFRIALPKRPPAPPESGSLQNGTNLSG</sequence>
<dbReference type="Proteomes" id="UP001595721">
    <property type="component" value="Unassembled WGS sequence"/>
</dbReference>
<dbReference type="Pfam" id="PF00512">
    <property type="entry name" value="HisKA"/>
    <property type="match status" value="1"/>
</dbReference>
<evidence type="ECO:0000256" key="7">
    <source>
        <dbReference type="ARBA" id="ARBA00022692"/>
    </source>
</evidence>
<dbReference type="InterPro" id="IPR038377">
    <property type="entry name" value="Na/Glc_symporter_sf"/>
</dbReference>
<evidence type="ECO:0000313" key="14">
    <source>
        <dbReference type="EMBL" id="MFC3528390.1"/>
    </source>
</evidence>
<dbReference type="SMART" id="SM00388">
    <property type="entry name" value="HisKA"/>
    <property type="match status" value="1"/>
</dbReference>
<dbReference type="SUPFAM" id="SSF47384">
    <property type="entry name" value="Homodimeric domain of signal transducing histidine kinase"/>
    <property type="match status" value="1"/>
</dbReference>
<feature type="domain" description="Histidine kinase" evidence="13">
    <location>
        <begin position="657"/>
        <end position="873"/>
    </location>
</feature>
<evidence type="ECO:0000256" key="6">
    <source>
        <dbReference type="ARBA" id="ARBA00022679"/>
    </source>
</evidence>
<comment type="subcellular location">
    <subcellularLocation>
        <location evidence="2">Membrane</location>
        <topology evidence="2">Multi-pass membrane protein</topology>
    </subcellularLocation>
</comment>
<dbReference type="InterPro" id="IPR005467">
    <property type="entry name" value="His_kinase_dom"/>
</dbReference>
<dbReference type="SMART" id="SM00387">
    <property type="entry name" value="HATPase_c"/>
    <property type="match status" value="1"/>
</dbReference>
<gene>
    <name evidence="14" type="ORF">ACFOMH_09405</name>
</gene>
<dbReference type="GO" id="GO:0005524">
    <property type="term" value="F:ATP binding"/>
    <property type="evidence" value="ECO:0007669"/>
    <property type="project" value="UniProtKB-KW"/>
</dbReference>
<keyword evidence="11 12" id="KW-0472">Membrane</keyword>
<proteinExistence type="inferred from homology"/>
<evidence type="ECO:0000259" key="13">
    <source>
        <dbReference type="PROSITE" id="PS50109"/>
    </source>
</evidence>
<dbReference type="InterPro" id="IPR004358">
    <property type="entry name" value="Sig_transdc_His_kin-like_C"/>
</dbReference>
<keyword evidence="9 12" id="KW-1133">Transmembrane helix</keyword>
<keyword evidence="5" id="KW-0597">Phosphoprotein</keyword>
<feature type="transmembrane region" description="Helical" evidence="12">
    <location>
        <begin position="378"/>
        <end position="400"/>
    </location>
</feature>
<feature type="transmembrane region" description="Helical" evidence="12">
    <location>
        <begin position="412"/>
        <end position="434"/>
    </location>
</feature>
<dbReference type="RefSeq" id="WP_377744104.1">
    <property type="nucleotide sequence ID" value="NZ_JBHRXJ010000005.1"/>
</dbReference>
<dbReference type="EMBL" id="JBHRXJ010000005">
    <property type="protein sequence ID" value="MFC3528390.1"/>
    <property type="molecule type" value="Genomic_DNA"/>
</dbReference>
<evidence type="ECO:0000256" key="4">
    <source>
        <dbReference type="ARBA" id="ARBA00012438"/>
    </source>
</evidence>
<keyword evidence="7 12" id="KW-0812">Transmembrane</keyword>
<dbReference type="PANTHER" id="PTHR43711">
    <property type="entry name" value="TWO-COMPONENT HISTIDINE KINASE"/>
    <property type="match status" value="1"/>
</dbReference>
<keyword evidence="8" id="KW-0418">Kinase</keyword>
<keyword evidence="14" id="KW-0067">ATP-binding</keyword>
<dbReference type="Gene3D" id="1.20.1730.10">
    <property type="entry name" value="Sodium/glucose cotransporter"/>
    <property type="match status" value="1"/>
</dbReference>
<dbReference type="PRINTS" id="PR00344">
    <property type="entry name" value="BCTRLSENSOR"/>
</dbReference>
<dbReference type="SUPFAM" id="SSF55874">
    <property type="entry name" value="ATPase domain of HSP90 chaperone/DNA topoisomerase II/histidine kinase"/>
    <property type="match status" value="1"/>
</dbReference>
<dbReference type="InterPro" id="IPR001734">
    <property type="entry name" value="Na/solute_symporter"/>
</dbReference>
<comment type="catalytic activity">
    <reaction evidence="1">
        <text>ATP + protein L-histidine = ADP + protein N-phospho-L-histidine.</text>
        <dbReference type="EC" id="2.7.13.3"/>
    </reaction>
</comment>
<dbReference type="InterPro" id="IPR003594">
    <property type="entry name" value="HATPase_dom"/>
</dbReference>
<evidence type="ECO:0000256" key="8">
    <source>
        <dbReference type="ARBA" id="ARBA00022777"/>
    </source>
</evidence>
<evidence type="ECO:0000256" key="3">
    <source>
        <dbReference type="ARBA" id="ARBA00006434"/>
    </source>
</evidence>
<dbReference type="PANTHER" id="PTHR43711:SF1">
    <property type="entry name" value="HISTIDINE KINASE 1"/>
    <property type="match status" value="1"/>
</dbReference>
<feature type="transmembrane region" description="Helical" evidence="12">
    <location>
        <begin position="477"/>
        <end position="498"/>
    </location>
</feature>
<feature type="transmembrane region" description="Helical" evidence="12">
    <location>
        <begin position="153"/>
        <end position="174"/>
    </location>
</feature>
<dbReference type="Gene3D" id="1.10.287.130">
    <property type="match status" value="1"/>
</dbReference>
<dbReference type="CDD" id="cd00082">
    <property type="entry name" value="HisKA"/>
    <property type="match status" value="1"/>
</dbReference>
<dbReference type="CDD" id="cd00075">
    <property type="entry name" value="HATPase"/>
    <property type="match status" value="1"/>
</dbReference>
<dbReference type="InterPro" id="IPR050736">
    <property type="entry name" value="Sensor_HK_Regulatory"/>
</dbReference>
<evidence type="ECO:0000256" key="10">
    <source>
        <dbReference type="ARBA" id="ARBA00023012"/>
    </source>
</evidence>
<protein>
    <recommendedName>
        <fullName evidence="4">histidine kinase</fullName>
        <ecNumber evidence="4">2.7.13.3</ecNumber>
    </recommendedName>
</protein>
<dbReference type="PROSITE" id="PS50283">
    <property type="entry name" value="NA_SOLUT_SYMP_3"/>
    <property type="match status" value="1"/>
</dbReference>
<keyword evidence="10" id="KW-0902">Two-component regulatory system</keyword>
<keyword evidence="14" id="KW-0547">Nucleotide-binding</keyword>
<dbReference type="CDD" id="cd10322">
    <property type="entry name" value="SLC5sbd"/>
    <property type="match status" value="1"/>
</dbReference>
<dbReference type="PROSITE" id="PS50109">
    <property type="entry name" value="HIS_KIN"/>
    <property type="match status" value="1"/>
</dbReference>
<name>A0ABV7R2V6_9RHOB</name>
<evidence type="ECO:0000256" key="2">
    <source>
        <dbReference type="ARBA" id="ARBA00004141"/>
    </source>
</evidence>
<keyword evidence="15" id="KW-1185">Reference proteome</keyword>
<feature type="transmembrane region" description="Helical" evidence="12">
    <location>
        <begin position="6"/>
        <end position="28"/>
    </location>
</feature>
<feature type="transmembrane region" description="Helical" evidence="12">
    <location>
        <begin position="186"/>
        <end position="210"/>
    </location>
</feature>
<dbReference type="Pfam" id="PF02518">
    <property type="entry name" value="HATPase_c"/>
    <property type="match status" value="1"/>
</dbReference>
<reference evidence="15" key="1">
    <citation type="journal article" date="2019" name="Int. J. Syst. Evol. Microbiol.">
        <title>The Global Catalogue of Microorganisms (GCM) 10K type strain sequencing project: providing services to taxonomists for standard genome sequencing and annotation.</title>
        <authorList>
            <consortium name="The Broad Institute Genomics Platform"/>
            <consortium name="The Broad Institute Genome Sequencing Center for Infectious Disease"/>
            <person name="Wu L."/>
            <person name="Ma J."/>
        </authorList>
    </citation>
    <scope>NUCLEOTIDE SEQUENCE [LARGE SCALE GENOMIC DNA]</scope>
    <source>
        <strain evidence="15">KCTC 42899</strain>
    </source>
</reference>